<proteinExistence type="predicted"/>
<accession>A0A7Z9BHA0</accession>
<dbReference type="EMBL" id="CZCS02000003">
    <property type="protein sequence ID" value="VXD10662.1"/>
    <property type="molecule type" value="Genomic_DNA"/>
</dbReference>
<dbReference type="Proteomes" id="UP000182190">
    <property type="component" value="Unassembled WGS sequence"/>
</dbReference>
<keyword evidence="2" id="KW-1185">Reference proteome</keyword>
<dbReference type="AlphaFoldDB" id="A0A7Z9BHA0"/>
<comment type="caution">
    <text evidence="1">The sequence shown here is derived from an EMBL/GenBank/DDBJ whole genome shotgun (WGS) entry which is preliminary data.</text>
</comment>
<name>A0A7Z9BHA0_9CYAN</name>
<evidence type="ECO:0000313" key="1">
    <source>
        <dbReference type="EMBL" id="VXD10662.1"/>
    </source>
</evidence>
<evidence type="ECO:0000313" key="2">
    <source>
        <dbReference type="Proteomes" id="UP000182190"/>
    </source>
</evidence>
<sequence>MTLMLFGIKIMYQRHAYQWTIHSAFEGADFWLIAKHNRDMLGKPIREYKKGCFGMLAPQNIHPNYGFYLCQYLYNEGFWRFYSQGLLELQHLRITDVRHVFEPDSYLVSPTGNLIVLSSSSNQRLATA</sequence>
<reference evidence="1" key="1">
    <citation type="submission" date="2019-10" db="EMBL/GenBank/DDBJ databases">
        <authorList>
            <consortium name="Genoscope - CEA"/>
            <person name="William W."/>
        </authorList>
    </citation>
    <scope>NUCLEOTIDE SEQUENCE [LARGE SCALE GENOMIC DNA]</scope>
    <source>
        <strain evidence="1">BBR_PRJEB10994</strain>
    </source>
</reference>
<organism evidence="1 2">
    <name type="scientific">Planktothrix paucivesiculata PCC 9631</name>
    <dbReference type="NCBI Taxonomy" id="671071"/>
    <lineage>
        <taxon>Bacteria</taxon>
        <taxon>Bacillati</taxon>
        <taxon>Cyanobacteriota</taxon>
        <taxon>Cyanophyceae</taxon>
        <taxon>Oscillatoriophycideae</taxon>
        <taxon>Oscillatoriales</taxon>
        <taxon>Microcoleaceae</taxon>
        <taxon>Planktothrix</taxon>
    </lineage>
</organism>
<gene>
    <name evidence="1" type="ORF">PL9631_1000013</name>
</gene>
<protein>
    <submittedName>
        <fullName evidence="1">Uncharacterized protein</fullName>
    </submittedName>
</protein>